<dbReference type="RefSeq" id="WP_186944017.1">
    <property type="nucleotide sequence ID" value="NZ_JACOGA010000028.1"/>
</dbReference>
<name>A0ABR6YHC6_9BURK</name>
<proteinExistence type="predicted"/>
<organism evidence="1 2">
    <name type="scientific">Undibacterium flavidum</name>
    <dbReference type="NCBI Taxonomy" id="2762297"/>
    <lineage>
        <taxon>Bacteria</taxon>
        <taxon>Pseudomonadati</taxon>
        <taxon>Pseudomonadota</taxon>
        <taxon>Betaproteobacteria</taxon>
        <taxon>Burkholderiales</taxon>
        <taxon>Oxalobacteraceae</taxon>
        <taxon>Undibacterium</taxon>
    </lineage>
</organism>
<dbReference type="SUPFAM" id="SSF52540">
    <property type="entry name" value="P-loop containing nucleoside triphosphate hydrolases"/>
    <property type="match status" value="1"/>
</dbReference>
<keyword evidence="1" id="KW-0808">Transferase</keyword>
<gene>
    <name evidence="1" type="ORF">H8K55_20520</name>
</gene>
<protein>
    <submittedName>
        <fullName evidence="1">(D)CMP kinase</fullName>
    </submittedName>
</protein>
<evidence type="ECO:0000313" key="2">
    <source>
        <dbReference type="Proteomes" id="UP000624279"/>
    </source>
</evidence>
<dbReference type="Proteomes" id="UP000624279">
    <property type="component" value="Unassembled WGS sequence"/>
</dbReference>
<dbReference type="InterPro" id="IPR027417">
    <property type="entry name" value="P-loop_NTPase"/>
</dbReference>
<evidence type="ECO:0000313" key="1">
    <source>
        <dbReference type="EMBL" id="MBC3875985.1"/>
    </source>
</evidence>
<dbReference type="GO" id="GO:0016301">
    <property type="term" value="F:kinase activity"/>
    <property type="evidence" value="ECO:0007669"/>
    <property type="project" value="UniProtKB-KW"/>
</dbReference>
<keyword evidence="2" id="KW-1185">Reference proteome</keyword>
<reference evidence="1 2" key="1">
    <citation type="submission" date="2020-08" db="EMBL/GenBank/DDBJ databases">
        <title>Novel species isolated from subtropical streams in China.</title>
        <authorList>
            <person name="Lu H."/>
        </authorList>
    </citation>
    <scope>NUCLEOTIDE SEQUENCE [LARGE SCALE GENOMIC DNA]</scope>
    <source>
        <strain evidence="1 2">LX15W</strain>
    </source>
</reference>
<comment type="caution">
    <text evidence="1">The sequence shown here is derived from an EMBL/GenBank/DDBJ whole genome shotgun (WGS) entry which is preliminary data.</text>
</comment>
<dbReference type="Gene3D" id="3.40.50.300">
    <property type="entry name" value="P-loop containing nucleotide triphosphate hydrolases"/>
    <property type="match status" value="1"/>
</dbReference>
<dbReference type="EMBL" id="JACOGA010000028">
    <property type="protein sequence ID" value="MBC3875985.1"/>
    <property type="molecule type" value="Genomic_DNA"/>
</dbReference>
<accession>A0ABR6YHC6</accession>
<keyword evidence="1" id="KW-0418">Kinase</keyword>
<sequence>MNSRPIPLVLLFGPSGAGKSTLCAALSNQSQWLHVETDPFSRTTASAPVPKSLLQLFSPNPSFSDLATELRGMASSHSGVILSFISMICPNVEHITAAQESGFTTIFLSGNEQECLRSFLRREARIGRNLPEQHWRTHSTGICRALHRPEYAPHTMLGFSDGAHRSVNELVAEVLKHVSG</sequence>